<comment type="caution">
    <text evidence="8">The sequence shown here is derived from an EMBL/GenBank/DDBJ whole genome shotgun (WGS) entry which is preliminary data.</text>
</comment>
<evidence type="ECO:0000256" key="6">
    <source>
        <dbReference type="SAM" id="Phobius"/>
    </source>
</evidence>
<dbReference type="RefSeq" id="WP_166669988.1">
    <property type="nucleotide sequence ID" value="NZ_SORI01000003.1"/>
</dbReference>
<feature type="domain" description="EamA" evidence="7">
    <location>
        <begin position="156"/>
        <end position="288"/>
    </location>
</feature>
<proteinExistence type="inferred from homology"/>
<gene>
    <name evidence="8" type="ORF">C8D99_103108</name>
</gene>
<keyword evidence="4 6" id="KW-1133">Transmembrane helix</keyword>
<evidence type="ECO:0000259" key="7">
    <source>
        <dbReference type="Pfam" id="PF00892"/>
    </source>
</evidence>
<feature type="transmembrane region" description="Helical" evidence="6">
    <location>
        <begin position="97"/>
        <end position="119"/>
    </location>
</feature>
<feature type="domain" description="EamA" evidence="7">
    <location>
        <begin position="10"/>
        <end position="143"/>
    </location>
</feature>
<organism evidence="8 9">
    <name type="scientific">Aminivibrio pyruvatiphilus</name>
    <dbReference type="NCBI Taxonomy" id="1005740"/>
    <lineage>
        <taxon>Bacteria</taxon>
        <taxon>Thermotogati</taxon>
        <taxon>Synergistota</taxon>
        <taxon>Synergistia</taxon>
        <taxon>Synergistales</taxon>
        <taxon>Aminobacteriaceae</taxon>
        <taxon>Aminivibrio</taxon>
    </lineage>
</organism>
<dbReference type="InterPro" id="IPR050638">
    <property type="entry name" value="AA-Vitamin_Transporters"/>
</dbReference>
<keyword evidence="9" id="KW-1185">Reference proteome</keyword>
<feature type="transmembrane region" description="Helical" evidence="6">
    <location>
        <begin position="187"/>
        <end position="204"/>
    </location>
</feature>
<feature type="transmembrane region" description="Helical" evidence="6">
    <location>
        <begin position="38"/>
        <end position="58"/>
    </location>
</feature>
<dbReference type="PANTHER" id="PTHR32322:SF2">
    <property type="entry name" value="EAMA DOMAIN-CONTAINING PROTEIN"/>
    <property type="match status" value="1"/>
</dbReference>
<reference evidence="8 9" key="1">
    <citation type="submission" date="2019-03" db="EMBL/GenBank/DDBJ databases">
        <title>Genomic Encyclopedia of Type Strains, Phase IV (KMG-IV): sequencing the most valuable type-strain genomes for metagenomic binning, comparative biology and taxonomic classification.</title>
        <authorList>
            <person name="Goeker M."/>
        </authorList>
    </citation>
    <scope>NUCLEOTIDE SEQUENCE [LARGE SCALE GENOMIC DNA]</scope>
    <source>
        <strain evidence="8 9">DSM 25964</strain>
    </source>
</reference>
<protein>
    <submittedName>
        <fullName evidence="8">DME family drug/metabolite transporter</fullName>
    </submittedName>
</protein>
<accession>A0A4R8MD14</accession>
<name>A0A4R8MD14_9BACT</name>
<keyword evidence="3 6" id="KW-0812">Transmembrane</keyword>
<keyword evidence="5 6" id="KW-0472">Membrane</keyword>
<evidence type="ECO:0000256" key="3">
    <source>
        <dbReference type="ARBA" id="ARBA00022692"/>
    </source>
</evidence>
<comment type="subcellular location">
    <subcellularLocation>
        <location evidence="1">Membrane</location>
        <topology evidence="1">Multi-pass membrane protein</topology>
    </subcellularLocation>
</comment>
<evidence type="ECO:0000256" key="4">
    <source>
        <dbReference type="ARBA" id="ARBA00022989"/>
    </source>
</evidence>
<dbReference type="Pfam" id="PF00892">
    <property type="entry name" value="EamA"/>
    <property type="match status" value="2"/>
</dbReference>
<dbReference type="InterPro" id="IPR000620">
    <property type="entry name" value="EamA_dom"/>
</dbReference>
<dbReference type="Proteomes" id="UP000295066">
    <property type="component" value="Unassembled WGS sequence"/>
</dbReference>
<feature type="transmembrane region" description="Helical" evidence="6">
    <location>
        <begin position="210"/>
        <end position="235"/>
    </location>
</feature>
<comment type="similarity">
    <text evidence="2">Belongs to the EamA transporter family.</text>
</comment>
<sequence length="302" mass="31272">MGTDKNRAQGMILVLLASMCWGTTGTLQELAPPGTPPLTVGSARIVISAILLLVWCAWRDGGLGFLRRTSIPALLVSVAGLVGFQFSFFTALKLTGVSVGTMIAIGASPMFAGALGSFVQREPLSARWFLSTLVAVLGCTLLVLGGSSGPMVLEPRGIALAFTAAFCYAFMGLGFKIQGARLNDTQTIAVASGAASFIALPVLLMLDSSWIFSGAGFAVAFSLGFATMALPMSLFSLGLRKIYLRDAYTISLAEPLTACVLSALILGERLTPVSMGGAALILCGILLLPVKEAAKEPAEGTA</sequence>
<evidence type="ECO:0000256" key="1">
    <source>
        <dbReference type="ARBA" id="ARBA00004141"/>
    </source>
</evidence>
<evidence type="ECO:0000313" key="8">
    <source>
        <dbReference type="EMBL" id="TDY62888.1"/>
    </source>
</evidence>
<dbReference type="SUPFAM" id="SSF103481">
    <property type="entry name" value="Multidrug resistance efflux transporter EmrE"/>
    <property type="match status" value="2"/>
</dbReference>
<evidence type="ECO:0000256" key="5">
    <source>
        <dbReference type="ARBA" id="ARBA00023136"/>
    </source>
</evidence>
<feature type="transmembrane region" description="Helical" evidence="6">
    <location>
        <begin position="126"/>
        <end position="145"/>
    </location>
</feature>
<feature type="transmembrane region" description="Helical" evidence="6">
    <location>
        <begin position="70"/>
        <end position="91"/>
    </location>
</feature>
<dbReference type="InterPro" id="IPR037185">
    <property type="entry name" value="EmrE-like"/>
</dbReference>
<dbReference type="Gene3D" id="1.10.3730.20">
    <property type="match status" value="1"/>
</dbReference>
<dbReference type="AlphaFoldDB" id="A0A4R8MD14"/>
<feature type="transmembrane region" description="Helical" evidence="6">
    <location>
        <begin position="157"/>
        <end position="175"/>
    </location>
</feature>
<dbReference type="EMBL" id="SORI01000003">
    <property type="protein sequence ID" value="TDY62888.1"/>
    <property type="molecule type" value="Genomic_DNA"/>
</dbReference>
<dbReference type="PANTHER" id="PTHR32322">
    <property type="entry name" value="INNER MEMBRANE TRANSPORTER"/>
    <property type="match status" value="1"/>
</dbReference>
<dbReference type="GO" id="GO:0016020">
    <property type="term" value="C:membrane"/>
    <property type="evidence" value="ECO:0007669"/>
    <property type="project" value="UniProtKB-SubCell"/>
</dbReference>
<evidence type="ECO:0000256" key="2">
    <source>
        <dbReference type="ARBA" id="ARBA00007362"/>
    </source>
</evidence>
<evidence type="ECO:0000313" key="9">
    <source>
        <dbReference type="Proteomes" id="UP000295066"/>
    </source>
</evidence>